<evidence type="ECO:0000256" key="11">
    <source>
        <dbReference type="ARBA" id="ARBA00022801"/>
    </source>
</evidence>
<dbReference type="GO" id="GO:0006508">
    <property type="term" value="P:proteolysis"/>
    <property type="evidence" value="ECO:0007669"/>
    <property type="project" value="UniProtKB-KW"/>
</dbReference>
<keyword evidence="10" id="KW-0574">Periplasm</keyword>
<feature type="active site" description="Charge relay system" evidence="15">
    <location>
        <position position="213"/>
    </location>
</feature>
<dbReference type="Pfam" id="PF13365">
    <property type="entry name" value="Trypsin_2"/>
    <property type="match status" value="1"/>
</dbReference>
<feature type="region of interest" description="Disordered" evidence="17">
    <location>
        <begin position="45"/>
        <end position="70"/>
    </location>
</feature>
<feature type="binding site" evidence="16">
    <location>
        <position position="110"/>
    </location>
    <ligand>
        <name>substrate</name>
    </ligand>
</feature>
<dbReference type="InterPro" id="IPR011782">
    <property type="entry name" value="Pept_S1C_Do"/>
</dbReference>
<dbReference type="Proteomes" id="UP001205843">
    <property type="component" value="Unassembled WGS sequence"/>
</dbReference>
<protein>
    <recommendedName>
        <fullName evidence="6">Probable periplasmic serine endoprotease DegP-like</fullName>
        <ecNumber evidence="5">3.4.21.107</ecNumber>
    </recommendedName>
    <alternativeName>
        <fullName evidence="14">Protease Do</fullName>
    </alternativeName>
</protein>
<evidence type="ECO:0000256" key="14">
    <source>
        <dbReference type="ARBA" id="ARBA00032850"/>
    </source>
</evidence>
<gene>
    <name evidence="20" type="ORF">J2T57_003061</name>
</gene>
<evidence type="ECO:0000256" key="1">
    <source>
        <dbReference type="ARBA" id="ARBA00001772"/>
    </source>
</evidence>
<keyword evidence="13" id="KW-0346">Stress response</keyword>
<feature type="active site" description="Charge relay system" evidence="15">
    <location>
        <position position="110"/>
    </location>
</feature>
<dbReference type="InterPro" id="IPR001478">
    <property type="entry name" value="PDZ"/>
</dbReference>
<evidence type="ECO:0000256" key="16">
    <source>
        <dbReference type="PIRSR" id="PIRSR611782-2"/>
    </source>
</evidence>
<evidence type="ECO:0000256" key="9">
    <source>
        <dbReference type="ARBA" id="ARBA00022737"/>
    </source>
</evidence>
<dbReference type="Gene3D" id="2.40.10.120">
    <property type="match status" value="1"/>
</dbReference>
<feature type="binding site" evidence="16">
    <location>
        <begin position="211"/>
        <end position="213"/>
    </location>
    <ligand>
        <name>substrate</name>
    </ligand>
</feature>
<evidence type="ECO:0000256" key="2">
    <source>
        <dbReference type="ARBA" id="ARBA00002610"/>
    </source>
</evidence>
<evidence type="ECO:0000256" key="12">
    <source>
        <dbReference type="ARBA" id="ARBA00022825"/>
    </source>
</evidence>
<dbReference type="PANTHER" id="PTHR22939">
    <property type="entry name" value="SERINE PROTEASE FAMILY S1C HTRA-RELATED"/>
    <property type="match status" value="1"/>
</dbReference>
<comment type="function">
    <text evidence="2">Might be efficient in the degradation of transiently denatured and unfolded proteins which accumulate in the periplasm following stress conditions.</text>
</comment>
<keyword evidence="9" id="KW-0677">Repeat</keyword>
<feature type="chain" id="PRO_5041959830" description="Probable periplasmic serine endoprotease DegP-like" evidence="18">
    <location>
        <begin position="27"/>
        <end position="481"/>
    </location>
</feature>
<dbReference type="SUPFAM" id="SSF50156">
    <property type="entry name" value="PDZ domain-like"/>
    <property type="match status" value="2"/>
</dbReference>
<keyword evidence="7 20" id="KW-0645">Protease</keyword>
<comment type="similarity">
    <text evidence="4">Belongs to the peptidase S1C family.</text>
</comment>
<reference evidence="20" key="1">
    <citation type="submission" date="2022-03" db="EMBL/GenBank/DDBJ databases">
        <title>Genomic Encyclopedia of Type Strains, Phase III (KMG-III): the genomes of soil and plant-associated and newly described type strains.</title>
        <authorList>
            <person name="Whitman W."/>
        </authorList>
    </citation>
    <scope>NUCLEOTIDE SEQUENCE</scope>
    <source>
        <strain evidence="20">ANL 6-2</strain>
    </source>
</reference>
<name>A0AAE3KCL5_9GAMM</name>
<feature type="active site" description="Charge relay system" evidence="15">
    <location>
        <position position="140"/>
    </location>
</feature>
<evidence type="ECO:0000256" key="5">
    <source>
        <dbReference type="ARBA" id="ARBA00013035"/>
    </source>
</evidence>
<feature type="region of interest" description="Disordered" evidence="17">
    <location>
        <begin position="351"/>
        <end position="385"/>
    </location>
</feature>
<evidence type="ECO:0000256" key="3">
    <source>
        <dbReference type="ARBA" id="ARBA00004418"/>
    </source>
</evidence>
<keyword evidence="12" id="KW-0720">Serine protease</keyword>
<dbReference type="GO" id="GO:0004252">
    <property type="term" value="F:serine-type endopeptidase activity"/>
    <property type="evidence" value="ECO:0007669"/>
    <property type="project" value="InterPro"/>
</dbReference>
<dbReference type="Pfam" id="PF13180">
    <property type="entry name" value="PDZ_2"/>
    <property type="match status" value="2"/>
</dbReference>
<keyword evidence="8 18" id="KW-0732">Signal</keyword>
<evidence type="ECO:0000256" key="15">
    <source>
        <dbReference type="PIRSR" id="PIRSR611782-1"/>
    </source>
</evidence>
<dbReference type="InterPro" id="IPR001940">
    <property type="entry name" value="Peptidase_S1C"/>
</dbReference>
<evidence type="ECO:0000256" key="13">
    <source>
        <dbReference type="ARBA" id="ARBA00023016"/>
    </source>
</evidence>
<evidence type="ECO:0000256" key="6">
    <source>
        <dbReference type="ARBA" id="ARBA00013958"/>
    </source>
</evidence>
<proteinExistence type="inferred from homology"/>
<accession>A0AAE3KCL5</accession>
<dbReference type="NCBIfam" id="TIGR02037">
    <property type="entry name" value="degP_htrA_DO"/>
    <property type="match status" value="1"/>
</dbReference>
<feature type="compositionally biased region" description="Basic and acidic residues" evidence="17">
    <location>
        <begin position="50"/>
        <end position="70"/>
    </location>
</feature>
<evidence type="ECO:0000256" key="17">
    <source>
        <dbReference type="SAM" id="MobiDB-lite"/>
    </source>
</evidence>
<evidence type="ECO:0000259" key="19">
    <source>
        <dbReference type="PROSITE" id="PS50106"/>
    </source>
</evidence>
<dbReference type="SUPFAM" id="SSF50494">
    <property type="entry name" value="Trypsin-like serine proteases"/>
    <property type="match status" value="1"/>
</dbReference>
<organism evidence="20 21">
    <name type="scientific">Natronocella acetinitrilica</name>
    <dbReference type="NCBI Taxonomy" id="414046"/>
    <lineage>
        <taxon>Bacteria</taxon>
        <taxon>Pseudomonadati</taxon>
        <taxon>Pseudomonadota</taxon>
        <taxon>Gammaproteobacteria</taxon>
        <taxon>Chromatiales</taxon>
        <taxon>Ectothiorhodospiraceae</taxon>
        <taxon>Natronocella</taxon>
    </lineage>
</organism>
<dbReference type="Gene3D" id="2.30.42.10">
    <property type="match status" value="2"/>
</dbReference>
<evidence type="ECO:0000256" key="7">
    <source>
        <dbReference type="ARBA" id="ARBA00022670"/>
    </source>
</evidence>
<comment type="catalytic activity">
    <reaction evidence="1">
        <text>Acts on substrates that are at least partially unfolded. The cleavage site P1 residue is normally between a pair of hydrophobic residues, such as Val-|-Val.</text>
        <dbReference type="EC" id="3.4.21.107"/>
    </reaction>
</comment>
<evidence type="ECO:0000256" key="4">
    <source>
        <dbReference type="ARBA" id="ARBA00010541"/>
    </source>
</evidence>
<feature type="binding site" evidence="16">
    <location>
        <position position="140"/>
    </location>
    <ligand>
        <name>substrate</name>
    </ligand>
</feature>
<dbReference type="PROSITE" id="PS50106">
    <property type="entry name" value="PDZ"/>
    <property type="match status" value="1"/>
</dbReference>
<dbReference type="EMBL" id="JALJXV010000007">
    <property type="protein sequence ID" value="MCP1675906.1"/>
    <property type="molecule type" value="Genomic_DNA"/>
</dbReference>
<dbReference type="GO" id="GO:0042597">
    <property type="term" value="C:periplasmic space"/>
    <property type="evidence" value="ECO:0007669"/>
    <property type="project" value="UniProtKB-SubCell"/>
</dbReference>
<dbReference type="AlphaFoldDB" id="A0AAE3KCL5"/>
<keyword evidence="21" id="KW-1185">Reference proteome</keyword>
<feature type="compositionally biased region" description="Basic and acidic residues" evidence="17">
    <location>
        <begin position="364"/>
        <end position="374"/>
    </location>
</feature>
<dbReference type="InterPro" id="IPR009003">
    <property type="entry name" value="Peptidase_S1_PA"/>
</dbReference>
<evidence type="ECO:0000313" key="20">
    <source>
        <dbReference type="EMBL" id="MCP1675906.1"/>
    </source>
</evidence>
<sequence>MPQISVRILMFGLAAAAMLLAGTAQAQLPAFTGLVEDNTPAVVNISSTQSRERSSGRGERGGPELPEGHPFRDFFERFGPEDAPGQPFDGQSRGSGFIISDDGYILTNYHVVESSSEVIVRLNDRREFVAEVVGYDERSDLALLKIDADDLPTVVIGSSSELAVGEWVLAIGAPFGFEHSATAGIVSAKQRSLPQDNYVPFIQTDVAINPGNSGGPLFNLEGEVVGINSHIYSRTGGFMGLSFAIPIELAMDVVDQLRSTGRVARGWLGVLIQDVNRDLAESFGMDRPYGALVADVVRGSPAEDAGFEVGDVIVRFNGREVTTSSTLPPMVGRQRVDTEVDVDIIRQGEPQTISLTLGELPEDMQQRRGPRPEPEPEPEPEPQDQRIEELGLELRTLDAEQREALNLDRGGVIVEGLSEGPAVEAGLRPDDVITMLNQERVESVEDFRAILADVSPGSSVPVLVYRGGSPRFFAFRLPSDG</sequence>
<feature type="signal peptide" evidence="18">
    <location>
        <begin position="1"/>
        <end position="26"/>
    </location>
</feature>
<dbReference type="SMART" id="SM00228">
    <property type="entry name" value="PDZ"/>
    <property type="match status" value="2"/>
</dbReference>
<evidence type="ECO:0000256" key="8">
    <source>
        <dbReference type="ARBA" id="ARBA00022729"/>
    </source>
</evidence>
<keyword evidence="11 20" id="KW-0378">Hydrolase</keyword>
<dbReference type="PANTHER" id="PTHR22939:SF130">
    <property type="entry name" value="PERIPLASMIC SERINE ENDOPROTEASE DEGP-LIKE-RELATED"/>
    <property type="match status" value="1"/>
</dbReference>
<evidence type="ECO:0000313" key="21">
    <source>
        <dbReference type="Proteomes" id="UP001205843"/>
    </source>
</evidence>
<evidence type="ECO:0000256" key="10">
    <source>
        <dbReference type="ARBA" id="ARBA00022764"/>
    </source>
</evidence>
<evidence type="ECO:0000256" key="18">
    <source>
        <dbReference type="SAM" id="SignalP"/>
    </source>
</evidence>
<feature type="domain" description="PDZ" evidence="19">
    <location>
        <begin position="257"/>
        <end position="321"/>
    </location>
</feature>
<comment type="subcellular location">
    <subcellularLocation>
        <location evidence="3">Periplasm</location>
    </subcellularLocation>
</comment>
<dbReference type="InterPro" id="IPR036034">
    <property type="entry name" value="PDZ_sf"/>
</dbReference>
<dbReference type="CDD" id="cd10839">
    <property type="entry name" value="cpPDZ1_DegP-like"/>
    <property type="match status" value="1"/>
</dbReference>
<dbReference type="PRINTS" id="PR00834">
    <property type="entry name" value="PROTEASES2C"/>
</dbReference>
<dbReference type="EC" id="3.4.21.107" evidence="5"/>
<comment type="caution">
    <text evidence="20">The sequence shown here is derived from an EMBL/GenBank/DDBJ whole genome shotgun (WGS) entry which is preliminary data.</text>
</comment>
<dbReference type="FunFam" id="2.40.10.120:FF:000007">
    <property type="entry name" value="Periplasmic serine endoprotease DegP-like"/>
    <property type="match status" value="1"/>
</dbReference>